<keyword evidence="6" id="KW-0010">Activator</keyword>
<dbReference type="CDD" id="cd20513">
    <property type="entry name" value="CYCLIN_CCNC_rpt1"/>
    <property type="match status" value="1"/>
</dbReference>
<keyword evidence="8" id="KW-0539">Nucleus</keyword>
<evidence type="ECO:0000256" key="5">
    <source>
        <dbReference type="ARBA" id="ARBA00023127"/>
    </source>
</evidence>
<accession>A0AAN6GMG5</accession>
<evidence type="ECO:0000256" key="9">
    <source>
        <dbReference type="RuleBase" id="RU000383"/>
    </source>
</evidence>
<evidence type="ECO:0000256" key="1">
    <source>
        <dbReference type="ARBA" id="ARBA00004123"/>
    </source>
</evidence>
<dbReference type="FunFam" id="1.10.472.10:FF:000076">
    <property type="entry name" value="RNA polymerase II holoenzyme cyclin-like subunit"/>
    <property type="match status" value="1"/>
</dbReference>
<evidence type="ECO:0000256" key="10">
    <source>
        <dbReference type="SAM" id="MobiDB-lite"/>
    </source>
</evidence>
<evidence type="ECO:0000259" key="11">
    <source>
        <dbReference type="SMART" id="SM00385"/>
    </source>
</evidence>
<name>A0AAN6GMG5_9BASI</name>
<dbReference type="SUPFAM" id="SSF47954">
    <property type="entry name" value="Cyclin-like"/>
    <property type="match status" value="2"/>
</dbReference>
<feature type="compositionally biased region" description="Gly residues" evidence="10">
    <location>
        <begin position="439"/>
        <end position="458"/>
    </location>
</feature>
<feature type="compositionally biased region" description="Low complexity" evidence="10">
    <location>
        <begin position="405"/>
        <end position="415"/>
    </location>
</feature>
<dbReference type="InterPro" id="IPR013763">
    <property type="entry name" value="Cyclin-like_dom"/>
</dbReference>
<reference evidence="12" key="1">
    <citation type="journal article" date="2023" name="PhytoFront">
        <title>Draft Genome Resources of Seven Strains of Tilletia horrida, Causal Agent of Kernel Smut of Rice.</title>
        <authorList>
            <person name="Khanal S."/>
            <person name="Antony Babu S."/>
            <person name="Zhou X.G."/>
        </authorList>
    </citation>
    <scope>NUCLEOTIDE SEQUENCE</scope>
    <source>
        <strain evidence="12">TX6</strain>
    </source>
</reference>
<feature type="compositionally biased region" description="Low complexity" evidence="10">
    <location>
        <begin position="460"/>
        <end position="469"/>
    </location>
</feature>
<feature type="region of interest" description="Disordered" evidence="10">
    <location>
        <begin position="833"/>
        <end position="858"/>
    </location>
</feature>
<keyword evidence="3" id="KW-0678">Repressor</keyword>
<comment type="caution">
    <text evidence="12">The sequence shown here is derived from an EMBL/GenBank/DDBJ whole genome shotgun (WGS) entry which is preliminary data.</text>
</comment>
<evidence type="ECO:0000313" key="13">
    <source>
        <dbReference type="Proteomes" id="UP001176517"/>
    </source>
</evidence>
<keyword evidence="5 9" id="KW-0195">Cyclin</keyword>
<dbReference type="Gene3D" id="1.10.472.10">
    <property type="entry name" value="Cyclin-like"/>
    <property type="match status" value="2"/>
</dbReference>
<dbReference type="PANTHER" id="PTHR10026">
    <property type="entry name" value="CYCLIN"/>
    <property type="match status" value="1"/>
</dbReference>
<comment type="subcellular location">
    <subcellularLocation>
        <location evidence="1">Nucleus</location>
    </subcellularLocation>
</comment>
<feature type="domain" description="Cyclin-like" evidence="11">
    <location>
        <begin position="46"/>
        <end position="141"/>
    </location>
</feature>
<keyword evidence="7" id="KW-0804">Transcription</keyword>
<dbReference type="InterPro" id="IPR006671">
    <property type="entry name" value="Cyclin_N"/>
</dbReference>
<feature type="region of interest" description="Disordered" evidence="10">
    <location>
        <begin position="729"/>
        <end position="753"/>
    </location>
</feature>
<dbReference type="GO" id="GO:0016538">
    <property type="term" value="F:cyclin-dependent protein serine/threonine kinase regulator activity"/>
    <property type="evidence" value="ECO:0007669"/>
    <property type="project" value="InterPro"/>
</dbReference>
<feature type="region of interest" description="Disordered" evidence="10">
    <location>
        <begin position="675"/>
        <end position="709"/>
    </location>
</feature>
<feature type="compositionally biased region" description="Low complexity" evidence="10">
    <location>
        <begin position="425"/>
        <end position="438"/>
    </location>
</feature>
<feature type="compositionally biased region" description="Pro residues" evidence="10">
    <location>
        <begin position="629"/>
        <end position="644"/>
    </location>
</feature>
<feature type="compositionally biased region" description="Polar residues" evidence="10">
    <location>
        <begin position="537"/>
        <end position="553"/>
    </location>
</feature>
<evidence type="ECO:0000256" key="3">
    <source>
        <dbReference type="ARBA" id="ARBA00022491"/>
    </source>
</evidence>
<evidence type="ECO:0000256" key="8">
    <source>
        <dbReference type="ARBA" id="ARBA00023242"/>
    </source>
</evidence>
<protein>
    <submittedName>
        <fullName evidence="12">RNA polymerase II holoenzyme cyclin-like subunit</fullName>
    </submittedName>
</protein>
<sequence length="858" mass="87618">MAADYWRSSQCHNWQFTHEQLTFARQEDARYASSLELAAIGIWIGNTLSNLCKRLGLRQRVTATSTVFARRFYAKNSYSATDPCMVCAGCVYVAAKVEEMPIHVKTVVQEAMRMFAEISVGKFQFPSDRAVLAEMEFYLIEDLEFDLIVHHPYRALVSIYDAIGNDSKKQQAAQAAATAAAAAASQQQQQNLRDGLVSPDSPFSEALFQPISAPSVSAHGTRHTTSHVGGIHAQGGGGGPDEAPTVGPGGAGIGAPGPGPGPGSVIGGIEGLGIRGSMIGPGEWATRGVVADAVAMALQQDLKPGSVGKIPYKLDIFDDRVFQMAWPILNDVYRTNIPLLYPPYLIALAAICLALVVQEEAFQKLQAGQISLDLTFTPRDPGSVEPSKSSNEGSQGEHLRATSNTTAGPTAAMAGPGMGGPGAPAPSAATVAPAEIGTVGPGAGAGGHQGGGGGGAGGQSSNLAFSSSSAPISIDRIKHLERDGKEMVEEMEESRRRRIELEAQNGTKEEGAEPDGSSSNKRRKLEGIPSSALPRLQTGQQQHPAQSNRSSGAIANPVGSGSIRLPFSPGATGSPALGGAYGTPGASAGAPGPSGTSLSSSSSSAPIRRPIIHGLPPRPGHLPQRPDLRAPPPPSSSASGPPPSSTAAAGGYRGVGGTGEYGVAGLGMSLSMSNSGMGRGTGADRTTPGPGIVHSPGIMTPGHQTSSQHYIHPRTGAAAAAAAAAAANATSSQAQVQTASHHHPLNTNLMGLPTDPPPHPAILFFASLNCSIPVLAEIVQEMVSAYEVWHACKALVDDGRGMLGLLEGMREKRRVAILTAAAAAAAAAAGQASGNATTAGGNAGGGAGGLKRARGGAE</sequence>
<evidence type="ECO:0000256" key="2">
    <source>
        <dbReference type="ARBA" id="ARBA00008638"/>
    </source>
</evidence>
<feature type="compositionally biased region" description="Low complexity" evidence="10">
    <location>
        <begin position="583"/>
        <end position="606"/>
    </location>
</feature>
<dbReference type="SMART" id="SM00385">
    <property type="entry name" value="CYCLIN"/>
    <property type="match status" value="1"/>
</dbReference>
<comment type="similarity">
    <text evidence="2">Belongs to the cyclin family. Cyclin C subfamily.</text>
</comment>
<feature type="region of interest" description="Disordered" evidence="10">
    <location>
        <begin position="376"/>
        <end position="469"/>
    </location>
</feature>
<dbReference type="EMBL" id="JAPDMZ010000138">
    <property type="protein sequence ID" value="KAK0548336.1"/>
    <property type="molecule type" value="Genomic_DNA"/>
</dbReference>
<feature type="compositionally biased region" description="Basic and acidic residues" evidence="10">
    <location>
        <begin position="481"/>
        <end position="511"/>
    </location>
</feature>
<evidence type="ECO:0000313" key="12">
    <source>
        <dbReference type="EMBL" id="KAK0548336.1"/>
    </source>
</evidence>
<dbReference type="GO" id="GO:0006357">
    <property type="term" value="P:regulation of transcription by RNA polymerase II"/>
    <property type="evidence" value="ECO:0007669"/>
    <property type="project" value="InterPro"/>
</dbReference>
<gene>
    <name evidence="12" type="primary">SSN8</name>
    <name evidence="12" type="ORF">OC846_004522</name>
</gene>
<organism evidence="12 13">
    <name type="scientific">Tilletia horrida</name>
    <dbReference type="NCBI Taxonomy" id="155126"/>
    <lineage>
        <taxon>Eukaryota</taxon>
        <taxon>Fungi</taxon>
        <taxon>Dikarya</taxon>
        <taxon>Basidiomycota</taxon>
        <taxon>Ustilaginomycotina</taxon>
        <taxon>Exobasidiomycetes</taxon>
        <taxon>Tilletiales</taxon>
        <taxon>Tilletiaceae</taxon>
        <taxon>Tilletia</taxon>
    </lineage>
</organism>
<keyword evidence="13" id="KW-1185">Reference proteome</keyword>
<dbReference type="Pfam" id="PF00134">
    <property type="entry name" value="Cyclin_N"/>
    <property type="match status" value="1"/>
</dbReference>
<feature type="compositionally biased region" description="Gly residues" evidence="10">
    <location>
        <begin position="247"/>
        <end position="259"/>
    </location>
</feature>
<dbReference type="InterPro" id="IPR036915">
    <property type="entry name" value="Cyclin-like_sf"/>
</dbReference>
<feature type="region of interest" description="Disordered" evidence="10">
    <location>
        <begin position="481"/>
        <end position="654"/>
    </location>
</feature>
<dbReference type="Proteomes" id="UP001176517">
    <property type="component" value="Unassembled WGS sequence"/>
</dbReference>
<feature type="compositionally biased region" description="Low complexity" evidence="10">
    <location>
        <begin position="729"/>
        <end position="739"/>
    </location>
</feature>
<evidence type="ECO:0000256" key="7">
    <source>
        <dbReference type="ARBA" id="ARBA00023163"/>
    </source>
</evidence>
<keyword evidence="4" id="KW-0805">Transcription regulation</keyword>
<evidence type="ECO:0000256" key="6">
    <source>
        <dbReference type="ARBA" id="ARBA00023159"/>
    </source>
</evidence>
<dbReference type="InterPro" id="IPR043198">
    <property type="entry name" value="Cyclin/Ssn8"/>
</dbReference>
<feature type="region of interest" description="Disordered" evidence="10">
    <location>
        <begin position="231"/>
        <end position="259"/>
    </location>
</feature>
<evidence type="ECO:0000256" key="4">
    <source>
        <dbReference type="ARBA" id="ARBA00023015"/>
    </source>
</evidence>
<dbReference type="AlphaFoldDB" id="A0AAN6GMG5"/>
<proteinExistence type="inferred from homology"/>
<dbReference type="GO" id="GO:0005634">
    <property type="term" value="C:nucleus"/>
    <property type="evidence" value="ECO:0007669"/>
    <property type="project" value="UniProtKB-SubCell"/>
</dbReference>